<protein>
    <submittedName>
        <fullName evidence="1">Uncharacterized protein</fullName>
    </submittedName>
</protein>
<gene>
    <name evidence="1" type="ORF">D271_02469</name>
</gene>
<dbReference type="Proteomes" id="UP000011912">
    <property type="component" value="Unassembled WGS sequence"/>
</dbReference>
<dbReference type="RefSeq" id="WP_009552363.1">
    <property type="nucleotide sequence ID" value="NZ_ANAG01000007.1"/>
</dbReference>
<keyword evidence="2" id="KW-1185">Reference proteome</keyword>
<reference evidence="1 2" key="1">
    <citation type="journal article" date="2013" name="Genome Announc.">
        <title>Genome Sequence of Lactobacillus saerimneri 30a (Formerly Lactobacillus sp. Strain 30a), a Reference Lactic Acid Bacterium Strain Producing Biogenic Amines.</title>
        <authorList>
            <person name="Romano A."/>
            <person name="Trip H."/>
            <person name="Campbell-Sills H."/>
            <person name="Bouchez O."/>
            <person name="Sherman D."/>
            <person name="Lolkema J.S."/>
            <person name="Lucas P.M."/>
        </authorList>
    </citation>
    <scope>NUCLEOTIDE SEQUENCE [LARGE SCALE GENOMIC DNA]</scope>
    <source>
        <strain evidence="1 2">30a</strain>
    </source>
</reference>
<comment type="caution">
    <text evidence="1">The sequence shown here is derived from an EMBL/GenBank/DDBJ whole genome shotgun (WGS) entry which is preliminary data.</text>
</comment>
<organism evidence="1 2">
    <name type="scientific">Ligilactobacillus saerimneri 30a</name>
    <dbReference type="NCBI Taxonomy" id="1227363"/>
    <lineage>
        <taxon>Bacteria</taxon>
        <taxon>Bacillati</taxon>
        <taxon>Bacillota</taxon>
        <taxon>Bacilli</taxon>
        <taxon>Lactobacillales</taxon>
        <taxon>Lactobacillaceae</taxon>
        <taxon>Ligilactobacillus</taxon>
    </lineage>
</organism>
<evidence type="ECO:0000313" key="2">
    <source>
        <dbReference type="Proteomes" id="UP000011912"/>
    </source>
</evidence>
<dbReference type="STRING" id="1227363.D271_02469"/>
<proteinExistence type="predicted"/>
<dbReference type="AlphaFoldDB" id="M5J774"/>
<sequence length="70" mass="8431">MKTVKINFLEERQLKHALSDLLYNNLPSRATNEEEQDLYRSNTENALDICEALEFDDLRKEYDENYDESW</sequence>
<name>M5J774_9LACO</name>
<accession>M5J774</accession>
<dbReference type="EMBL" id="ANAG01000007">
    <property type="protein sequence ID" value="EKW99407.1"/>
    <property type="molecule type" value="Genomic_DNA"/>
</dbReference>
<evidence type="ECO:0000313" key="1">
    <source>
        <dbReference type="EMBL" id="EKW99407.1"/>
    </source>
</evidence>